<protein>
    <recommendedName>
        <fullName evidence="2">Diadenosine tetraphosphate hydrolase</fullName>
    </recommendedName>
</protein>
<organism evidence="1">
    <name type="scientific">Paenibacillus sp. AN1007</name>
    <dbReference type="NCBI Taxonomy" id="3151385"/>
    <lineage>
        <taxon>Bacteria</taxon>
        <taxon>Bacillati</taxon>
        <taxon>Bacillota</taxon>
        <taxon>Bacilli</taxon>
        <taxon>Bacillales</taxon>
        <taxon>Paenibacillaceae</taxon>
        <taxon>Paenibacillus</taxon>
    </lineage>
</organism>
<proteinExistence type="predicted"/>
<dbReference type="RefSeq" id="WP_342553374.1">
    <property type="nucleotide sequence ID" value="NZ_CP159992.1"/>
</dbReference>
<evidence type="ECO:0008006" key="2">
    <source>
        <dbReference type="Google" id="ProtNLM"/>
    </source>
</evidence>
<accession>A0AAU8NDU5</accession>
<evidence type="ECO:0000313" key="1">
    <source>
        <dbReference type="EMBL" id="XCP94778.1"/>
    </source>
</evidence>
<dbReference type="EMBL" id="CP159992">
    <property type="protein sequence ID" value="XCP94778.1"/>
    <property type="molecule type" value="Genomic_DNA"/>
</dbReference>
<name>A0AAU8NDU5_9BACL</name>
<sequence>MIAPVTHQPEGYECPFCSIWGIEQPNQGTKREDIIYQNEKVTAFVAKKWWPNNKGHIQLDNLSGDR</sequence>
<dbReference type="AlphaFoldDB" id="A0AAU8NDU5"/>
<gene>
    <name evidence="1" type="ORF">ABXS70_27385</name>
</gene>
<dbReference type="InterPro" id="IPR036265">
    <property type="entry name" value="HIT-like_sf"/>
</dbReference>
<dbReference type="Gene3D" id="3.30.428.10">
    <property type="entry name" value="HIT-like"/>
    <property type="match status" value="1"/>
</dbReference>
<reference evidence="1" key="1">
    <citation type="submission" date="2024-05" db="EMBL/GenBank/DDBJ databases">
        <title>Draft genome assemblies of 36 bacteria isolated from hibernating arctic ground squirrels.</title>
        <authorList>
            <person name="McKee H."/>
            <person name="Mullen L."/>
            <person name="Drown D.M."/>
            <person name="Duddleston K.N."/>
        </authorList>
    </citation>
    <scope>NUCLEOTIDE SEQUENCE</scope>
    <source>
        <strain evidence="1">AN1007</strain>
    </source>
</reference>